<dbReference type="PANTHER" id="PTHR46401">
    <property type="entry name" value="GLYCOSYLTRANSFERASE WBBK-RELATED"/>
    <property type="match status" value="1"/>
</dbReference>
<dbReference type="SUPFAM" id="SSF53756">
    <property type="entry name" value="UDP-Glycosyltransferase/glycogen phosphorylase"/>
    <property type="match status" value="1"/>
</dbReference>
<organism evidence="3 4">
    <name type="scientific">Candidatus Gottesmanbacteria bacterium RIFCSPLOWO2_02_FULL_38_8</name>
    <dbReference type="NCBI Taxonomy" id="1798397"/>
    <lineage>
        <taxon>Bacteria</taxon>
        <taxon>Candidatus Gottesmaniibacteriota</taxon>
    </lineage>
</organism>
<dbReference type="Pfam" id="PF00534">
    <property type="entry name" value="Glycos_transf_1"/>
    <property type="match status" value="1"/>
</dbReference>
<reference evidence="3 4" key="1">
    <citation type="journal article" date="2016" name="Nat. Commun.">
        <title>Thousands of microbial genomes shed light on interconnected biogeochemical processes in an aquifer system.</title>
        <authorList>
            <person name="Anantharaman K."/>
            <person name="Brown C.T."/>
            <person name="Hug L.A."/>
            <person name="Sharon I."/>
            <person name="Castelle C.J."/>
            <person name="Probst A.J."/>
            <person name="Thomas B.C."/>
            <person name="Singh A."/>
            <person name="Wilkins M.J."/>
            <person name="Karaoz U."/>
            <person name="Brodie E.L."/>
            <person name="Williams K.H."/>
            <person name="Hubbard S.S."/>
            <person name="Banfield J.F."/>
        </authorList>
    </citation>
    <scope>NUCLEOTIDE SEQUENCE [LARGE SCALE GENOMIC DNA]</scope>
</reference>
<dbReference type="Proteomes" id="UP000179209">
    <property type="component" value="Unassembled WGS sequence"/>
</dbReference>
<dbReference type="PANTHER" id="PTHR46401:SF2">
    <property type="entry name" value="GLYCOSYLTRANSFERASE WBBK-RELATED"/>
    <property type="match status" value="1"/>
</dbReference>
<protein>
    <recommendedName>
        <fullName evidence="2">Glycosyl transferase family 1 domain-containing protein</fullName>
    </recommendedName>
</protein>
<dbReference type="Gene3D" id="3.40.50.2000">
    <property type="entry name" value="Glycogen Phosphorylase B"/>
    <property type="match status" value="2"/>
</dbReference>
<accession>A0A1F6B260</accession>
<evidence type="ECO:0000313" key="4">
    <source>
        <dbReference type="Proteomes" id="UP000179209"/>
    </source>
</evidence>
<comment type="caution">
    <text evidence="3">The sequence shown here is derived from an EMBL/GenBank/DDBJ whole genome shotgun (WGS) entry which is preliminary data.</text>
</comment>
<gene>
    <name evidence="3" type="ORF">A3I51_06155</name>
</gene>
<dbReference type="CDD" id="cd03801">
    <property type="entry name" value="GT4_PimA-like"/>
    <property type="match status" value="1"/>
</dbReference>
<dbReference type="GO" id="GO:0016757">
    <property type="term" value="F:glycosyltransferase activity"/>
    <property type="evidence" value="ECO:0007669"/>
    <property type="project" value="InterPro"/>
</dbReference>
<keyword evidence="1" id="KW-0808">Transferase</keyword>
<dbReference type="EMBL" id="MFKA01000086">
    <property type="protein sequence ID" value="OGG31008.1"/>
    <property type="molecule type" value="Genomic_DNA"/>
</dbReference>
<feature type="non-terminal residue" evidence="3">
    <location>
        <position position="312"/>
    </location>
</feature>
<feature type="domain" description="Glycosyl transferase family 1" evidence="2">
    <location>
        <begin position="200"/>
        <end position="312"/>
    </location>
</feature>
<dbReference type="AlphaFoldDB" id="A0A1F6B260"/>
<evidence type="ECO:0000256" key="1">
    <source>
        <dbReference type="ARBA" id="ARBA00022679"/>
    </source>
</evidence>
<sequence length="312" mass="35773">MKIAVVHNLRPGGAKRVLYEQVKRLSKNHLIDIYTFTSANDRYFPLNNLVSNYYEIEYSYPEHFPASVISIYWQLPKAYQKMANIINSGSYDLAYIFPCFLTQAPYILRYLKIPSVYFCPEPKREFYEKIPRISNKLSYTLTYPFRFYLKKIDVDNLKPANTILTLSRYNELNIAKYYNRKSIVIRLGVNTDTFYPQNLLKENMILSVGNFTLLKGHDFIIKSLSLIPKKIRPKLIIAGFGGHEQSYLHNLAAKLDVKLKLIDSPKDEELNQLYSKAALLAFAALKEPLGLVVLEALATGLKVLAVNDGGVP</sequence>
<dbReference type="GO" id="GO:0009103">
    <property type="term" value="P:lipopolysaccharide biosynthetic process"/>
    <property type="evidence" value="ECO:0007669"/>
    <property type="project" value="TreeGrafter"/>
</dbReference>
<proteinExistence type="predicted"/>
<evidence type="ECO:0000313" key="3">
    <source>
        <dbReference type="EMBL" id="OGG31008.1"/>
    </source>
</evidence>
<dbReference type="InterPro" id="IPR001296">
    <property type="entry name" value="Glyco_trans_1"/>
</dbReference>
<name>A0A1F6B260_9BACT</name>
<evidence type="ECO:0000259" key="2">
    <source>
        <dbReference type="Pfam" id="PF00534"/>
    </source>
</evidence>